<name>A0A9D1I8Y3_9CLOT</name>
<evidence type="ECO:0000259" key="1">
    <source>
        <dbReference type="PROSITE" id="PS50902"/>
    </source>
</evidence>
<organism evidence="2 3">
    <name type="scientific">Candidatus Egerieisoma faecipullorum</name>
    <dbReference type="NCBI Taxonomy" id="2840963"/>
    <lineage>
        <taxon>Bacteria</taxon>
        <taxon>Bacillati</taxon>
        <taxon>Bacillota</taxon>
        <taxon>Clostridia</taxon>
        <taxon>Eubacteriales</taxon>
        <taxon>Clostridiaceae</taxon>
        <taxon>Clostridiaceae incertae sedis</taxon>
        <taxon>Candidatus Egerieisoma</taxon>
    </lineage>
</organism>
<dbReference type="PANTHER" id="PTHR39201">
    <property type="entry name" value="EXPORTED PROTEIN-RELATED"/>
    <property type="match status" value="1"/>
</dbReference>
<dbReference type="Gene3D" id="3.40.50.360">
    <property type="match status" value="1"/>
</dbReference>
<dbReference type="InterPro" id="IPR001226">
    <property type="entry name" value="Flavodoxin_CS"/>
</dbReference>
<evidence type="ECO:0000313" key="2">
    <source>
        <dbReference type="EMBL" id="HIU29095.1"/>
    </source>
</evidence>
<dbReference type="AlphaFoldDB" id="A0A9D1I8Y3"/>
<dbReference type="InterPro" id="IPR029039">
    <property type="entry name" value="Flavoprotein-like_sf"/>
</dbReference>
<protein>
    <recommendedName>
        <fullName evidence="1">Flavodoxin-like domain-containing protein</fullName>
    </recommendedName>
</protein>
<accession>A0A9D1I8Y3</accession>
<sequence length="184" mass="21487">MKKLVLYCSIDGNTDAVAHAIADKIDADTARLVRVKKVKGFGFFNNLKLRMEVIGKKKPDIFPFKWDPRDYDLIFIGTPVWYDSYNPVYNTLFNVIKIYDRKVALFSTGEKEDTKALAKLEEDWLKDSVILGTKHCVEPIWCDEESETKAILDDMAEWAQQIADKAEKMIEQEEFERRKTIYKY</sequence>
<dbReference type="Pfam" id="PF12682">
    <property type="entry name" value="Flavodoxin_4"/>
    <property type="match status" value="1"/>
</dbReference>
<dbReference type="PROSITE" id="PS50902">
    <property type="entry name" value="FLAVODOXIN_LIKE"/>
    <property type="match status" value="1"/>
</dbReference>
<dbReference type="EMBL" id="DVMM01000045">
    <property type="protein sequence ID" value="HIU29095.1"/>
    <property type="molecule type" value="Genomic_DNA"/>
</dbReference>
<dbReference type="GO" id="GO:0009055">
    <property type="term" value="F:electron transfer activity"/>
    <property type="evidence" value="ECO:0007669"/>
    <property type="project" value="InterPro"/>
</dbReference>
<dbReference type="Proteomes" id="UP000824089">
    <property type="component" value="Unassembled WGS sequence"/>
</dbReference>
<dbReference type="SUPFAM" id="SSF52218">
    <property type="entry name" value="Flavoproteins"/>
    <property type="match status" value="1"/>
</dbReference>
<dbReference type="PROSITE" id="PS00201">
    <property type="entry name" value="FLAVODOXIN"/>
    <property type="match status" value="1"/>
</dbReference>
<reference evidence="2" key="2">
    <citation type="journal article" date="2021" name="PeerJ">
        <title>Extensive microbial diversity within the chicken gut microbiome revealed by metagenomics and culture.</title>
        <authorList>
            <person name="Gilroy R."/>
            <person name="Ravi A."/>
            <person name="Getino M."/>
            <person name="Pursley I."/>
            <person name="Horton D.L."/>
            <person name="Alikhan N.F."/>
            <person name="Baker D."/>
            <person name="Gharbi K."/>
            <person name="Hall N."/>
            <person name="Watson M."/>
            <person name="Adriaenssens E.M."/>
            <person name="Foster-Nyarko E."/>
            <person name="Jarju S."/>
            <person name="Secka A."/>
            <person name="Antonio M."/>
            <person name="Oren A."/>
            <person name="Chaudhuri R.R."/>
            <person name="La Ragione R."/>
            <person name="Hildebrand F."/>
            <person name="Pallen M.J."/>
        </authorList>
    </citation>
    <scope>NUCLEOTIDE SEQUENCE</scope>
    <source>
        <strain evidence="2">CHK195-4489</strain>
    </source>
</reference>
<dbReference type="GO" id="GO:0016651">
    <property type="term" value="F:oxidoreductase activity, acting on NAD(P)H"/>
    <property type="evidence" value="ECO:0007669"/>
    <property type="project" value="UniProtKB-ARBA"/>
</dbReference>
<dbReference type="InterPro" id="IPR008254">
    <property type="entry name" value="Flavodoxin/NO_synth"/>
</dbReference>
<dbReference type="PANTHER" id="PTHR39201:SF1">
    <property type="entry name" value="FLAVODOXIN-LIKE DOMAIN-CONTAINING PROTEIN"/>
    <property type="match status" value="1"/>
</dbReference>
<reference evidence="2" key="1">
    <citation type="submission" date="2020-10" db="EMBL/GenBank/DDBJ databases">
        <authorList>
            <person name="Gilroy R."/>
        </authorList>
    </citation>
    <scope>NUCLEOTIDE SEQUENCE</scope>
    <source>
        <strain evidence="2">CHK195-4489</strain>
    </source>
</reference>
<comment type="caution">
    <text evidence="2">The sequence shown here is derived from an EMBL/GenBank/DDBJ whole genome shotgun (WGS) entry which is preliminary data.</text>
</comment>
<gene>
    <name evidence="2" type="ORF">IAD50_02235</name>
</gene>
<dbReference type="GO" id="GO:0010181">
    <property type="term" value="F:FMN binding"/>
    <property type="evidence" value="ECO:0007669"/>
    <property type="project" value="InterPro"/>
</dbReference>
<evidence type="ECO:0000313" key="3">
    <source>
        <dbReference type="Proteomes" id="UP000824089"/>
    </source>
</evidence>
<proteinExistence type="predicted"/>
<feature type="domain" description="Flavodoxin-like" evidence="1">
    <location>
        <begin position="3"/>
        <end position="163"/>
    </location>
</feature>